<keyword evidence="8 17" id="KW-0732">Signal</keyword>
<feature type="chain" id="PRO_5008601173" evidence="17">
    <location>
        <begin position="22"/>
        <end position="516"/>
    </location>
</feature>
<comment type="caution">
    <text evidence="14">Lacks conserved residue(s) required for the propagation of feature annotation.</text>
</comment>
<comment type="similarity">
    <text evidence="4">Belongs to the RBT5 family.</text>
</comment>
<evidence type="ECO:0000256" key="15">
    <source>
        <dbReference type="SAM" id="MobiDB-lite"/>
    </source>
</evidence>
<keyword evidence="7 16" id="KW-0812">Transmembrane</keyword>
<feature type="region of interest" description="Disordered" evidence="15">
    <location>
        <begin position="448"/>
        <end position="496"/>
    </location>
</feature>
<dbReference type="EMBL" id="LTAN01000008">
    <property type="protein sequence ID" value="OBR04513.1"/>
    <property type="molecule type" value="Genomic_DNA"/>
</dbReference>
<feature type="signal peptide" evidence="17">
    <location>
        <begin position="1"/>
        <end position="21"/>
    </location>
</feature>
<keyword evidence="6" id="KW-0336">GPI-anchor</keyword>
<reference evidence="20" key="1">
    <citation type="journal article" date="2017" name="BMC Genomics">
        <title>Gapless genome assembly of Colletotrichum higginsianum reveals chromosome structure and association of transposable elements with secondary metabolite gene clusters.</title>
        <authorList>
            <person name="Dallery J.-F."/>
            <person name="Lapalu N."/>
            <person name="Zampounis A."/>
            <person name="Pigne S."/>
            <person name="Luyten I."/>
            <person name="Amselem J."/>
            <person name="Wittenberg A.H.J."/>
            <person name="Zhou S."/>
            <person name="de Queiroz M.V."/>
            <person name="Robin G.P."/>
            <person name="Auger A."/>
            <person name="Hainaut M."/>
            <person name="Henrissat B."/>
            <person name="Kim K.-T."/>
            <person name="Lee Y.-H."/>
            <person name="Lespinet O."/>
            <person name="Schwartz D.C."/>
            <person name="Thon M.R."/>
            <person name="O'Connell R.J."/>
        </authorList>
    </citation>
    <scope>NUCLEOTIDE SEQUENCE [LARGE SCALE GENOMIC DNA]</scope>
    <source>
        <strain evidence="20">IMI 349063</strain>
    </source>
</reference>
<dbReference type="VEuPathDB" id="FungiDB:CH63R_11216"/>
<proteinExistence type="inferred from homology"/>
<comment type="subcellular location">
    <subcellularLocation>
        <location evidence="2">Membrane</location>
        <topology evidence="2">Lipid-anchor</topology>
        <topology evidence="2">GPI-anchor</topology>
    </subcellularLocation>
    <subcellularLocation>
        <location evidence="1">Membrane</location>
        <topology evidence="1">Multi-pass membrane protein</topology>
    </subcellularLocation>
    <subcellularLocation>
        <location evidence="3">Secreted</location>
    </subcellularLocation>
</comment>
<name>A0A1B7XXK9_COLHI</name>
<dbReference type="InterPro" id="IPR052337">
    <property type="entry name" value="SAT4-like"/>
</dbReference>
<evidence type="ECO:0000256" key="9">
    <source>
        <dbReference type="ARBA" id="ARBA00022989"/>
    </source>
</evidence>
<dbReference type="Pfam" id="PF20684">
    <property type="entry name" value="Fung_rhodopsin"/>
    <property type="match status" value="1"/>
</dbReference>
<keyword evidence="5" id="KW-0964">Secreted</keyword>
<feature type="disulfide bond" evidence="14">
    <location>
        <begin position="65"/>
        <end position="98"/>
    </location>
</feature>
<evidence type="ECO:0000256" key="6">
    <source>
        <dbReference type="ARBA" id="ARBA00022622"/>
    </source>
</evidence>
<dbReference type="Proteomes" id="UP000092177">
    <property type="component" value="Chromosome 8"/>
</dbReference>
<evidence type="ECO:0000256" key="12">
    <source>
        <dbReference type="ARBA" id="ARBA00023288"/>
    </source>
</evidence>
<feature type="transmembrane region" description="Helical" evidence="16">
    <location>
        <begin position="320"/>
        <end position="343"/>
    </location>
</feature>
<evidence type="ECO:0000256" key="14">
    <source>
        <dbReference type="PROSITE-ProRule" id="PRU01356"/>
    </source>
</evidence>
<organism evidence="19 20">
    <name type="scientific">Colletotrichum higginsianum (strain IMI 349063)</name>
    <name type="common">Crucifer anthracnose fungus</name>
    <dbReference type="NCBI Taxonomy" id="759273"/>
    <lineage>
        <taxon>Eukaryota</taxon>
        <taxon>Fungi</taxon>
        <taxon>Dikarya</taxon>
        <taxon>Ascomycota</taxon>
        <taxon>Pezizomycotina</taxon>
        <taxon>Sordariomycetes</taxon>
        <taxon>Hypocreomycetidae</taxon>
        <taxon>Glomerellales</taxon>
        <taxon>Glomerellaceae</taxon>
        <taxon>Colletotrichum</taxon>
        <taxon>Colletotrichum destructivum species complex</taxon>
    </lineage>
</organism>
<protein>
    <submittedName>
        <fullName evidence="19">Integral membrane protein</fullName>
    </submittedName>
</protein>
<feature type="compositionally biased region" description="Low complexity" evidence="15">
    <location>
        <begin position="475"/>
        <end position="491"/>
    </location>
</feature>
<dbReference type="GO" id="GO:0005576">
    <property type="term" value="C:extracellular region"/>
    <property type="evidence" value="ECO:0007669"/>
    <property type="project" value="UniProtKB-SubCell"/>
</dbReference>
<dbReference type="InterPro" id="IPR008427">
    <property type="entry name" value="Extracellular_membr_CFEM_dom"/>
</dbReference>
<dbReference type="RefSeq" id="XP_018153031.1">
    <property type="nucleotide sequence ID" value="XM_018306190.1"/>
</dbReference>
<evidence type="ECO:0000256" key="16">
    <source>
        <dbReference type="SAM" id="Phobius"/>
    </source>
</evidence>
<evidence type="ECO:0000256" key="5">
    <source>
        <dbReference type="ARBA" id="ARBA00022525"/>
    </source>
</evidence>
<keyword evidence="20" id="KW-1185">Reference proteome</keyword>
<comment type="caution">
    <text evidence="19">The sequence shown here is derived from an EMBL/GenBank/DDBJ whole genome shotgun (WGS) entry which is preliminary data.</text>
</comment>
<dbReference type="OrthoDB" id="5329176at2759"/>
<keyword evidence="11 14" id="KW-1015">Disulfide bond</keyword>
<feature type="domain" description="CFEM" evidence="18">
    <location>
        <begin position="12"/>
        <end position="123"/>
    </location>
</feature>
<dbReference type="PANTHER" id="PTHR33048:SF47">
    <property type="entry name" value="INTEGRAL MEMBRANE PROTEIN-RELATED"/>
    <property type="match status" value="1"/>
</dbReference>
<evidence type="ECO:0000256" key="17">
    <source>
        <dbReference type="SAM" id="SignalP"/>
    </source>
</evidence>
<sequence length="516" mass="57033">MKSLLRWSLVLLPWAAGTVLAQNSTNSSISPLELVSQVPQCAVSCVTRSFLASGCSLDALAPCVCTNVSLLKELSGCVQSSCKWQEQLELSYLTDDLCGPYPHPSRDLEIKVVVAVLAVITFPIVLLRLLSRWIVASGLQLDDWMTLMAAAQLLGVLLRVRLQNGSLDFRHPSLTCACIAANLGFGLHYWNVNAANAQLILQLYFAVQMLYIAVLVLAKLSIVALFARLFPDRKFQVVNKLVMVFLIGHGVVFLFVIGFECTPISGIWDRTIPRKCVNLNAVAVASSVLSIVEDIAILAMPIQQLSKLQLGLKKKIAVGFMLSLGSFACITSIVRLRWLMMFVESYDTTWDNVDIVTWSMAEISCALMCGSLPALRPLFKKIPGLLTTIRSTHHTAERKETVDRGSSLLYLRDKDLASMPPTPAPEPSPTESEGSFMIKIHIAEQLDPRMKPLPPPPLQPLTYQPPWRDSGLPLTPKTPKTPKTPSTPMSSRSFRREANADYELDLRSVVNTKTWM</sequence>
<evidence type="ECO:0000256" key="10">
    <source>
        <dbReference type="ARBA" id="ARBA00023136"/>
    </source>
</evidence>
<dbReference type="GO" id="GO:0098552">
    <property type="term" value="C:side of membrane"/>
    <property type="evidence" value="ECO:0007669"/>
    <property type="project" value="UniProtKB-KW"/>
</dbReference>
<evidence type="ECO:0000256" key="11">
    <source>
        <dbReference type="ARBA" id="ARBA00023157"/>
    </source>
</evidence>
<dbReference type="Pfam" id="PF05730">
    <property type="entry name" value="CFEM"/>
    <property type="match status" value="1"/>
</dbReference>
<keyword evidence="12" id="KW-0449">Lipoprotein</keyword>
<feature type="transmembrane region" description="Helical" evidence="16">
    <location>
        <begin position="209"/>
        <end position="229"/>
    </location>
</feature>
<dbReference type="PANTHER" id="PTHR33048">
    <property type="entry name" value="PTH11-LIKE INTEGRAL MEMBRANE PROTEIN (AFU_ORTHOLOGUE AFUA_5G11245)"/>
    <property type="match status" value="1"/>
</dbReference>
<evidence type="ECO:0000256" key="3">
    <source>
        <dbReference type="ARBA" id="ARBA00004613"/>
    </source>
</evidence>
<keyword evidence="10 16" id="KW-0472">Membrane</keyword>
<accession>A0A1B7XXK9</accession>
<keyword evidence="9 16" id="KW-1133">Transmembrane helix</keyword>
<evidence type="ECO:0000256" key="2">
    <source>
        <dbReference type="ARBA" id="ARBA00004589"/>
    </source>
</evidence>
<dbReference type="KEGG" id="chig:CH63R_11216"/>
<dbReference type="SMART" id="SM00747">
    <property type="entry name" value="CFEM"/>
    <property type="match status" value="1"/>
</dbReference>
<evidence type="ECO:0000256" key="8">
    <source>
        <dbReference type="ARBA" id="ARBA00022729"/>
    </source>
</evidence>
<feature type="transmembrane region" description="Helical" evidence="16">
    <location>
        <begin position="279"/>
        <end position="299"/>
    </location>
</feature>
<dbReference type="PROSITE" id="PS52012">
    <property type="entry name" value="CFEM"/>
    <property type="match status" value="1"/>
</dbReference>
<evidence type="ECO:0000256" key="4">
    <source>
        <dbReference type="ARBA" id="ARBA00010031"/>
    </source>
</evidence>
<evidence type="ECO:0000256" key="1">
    <source>
        <dbReference type="ARBA" id="ARBA00004141"/>
    </source>
</evidence>
<dbReference type="AlphaFoldDB" id="A0A1B7XXK9"/>
<keyword evidence="6" id="KW-0325">Glycoprotein</keyword>
<dbReference type="GeneID" id="28870297"/>
<evidence type="ECO:0000256" key="7">
    <source>
        <dbReference type="ARBA" id="ARBA00022692"/>
    </source>
</evidence>
<evidence type="ECO:0000256" key="13">
    <source>
        <dbReference type="ARBA" id="ARBA00038359"/>
    </source>
</evidence>
<evidence type="ECO:0000313" key="20">
    <source>
        <dbReference type="Proteomes" id="UP000092177"/>
    </source>
</evidence>
<gene>
    <name evidence="19" type="ORF">CH63R_11216</name>
</gene>
<feature type="transmembrane region" description="Helical" evidence="16">
    <location>
        <begin position="110"/>
        <end position="131"/>
    </location>
</feature>
<evidence type="ECO:0000313" key="19">
    <source>
        <dbReference type="EMBL" id="OBR04513.1"/>
    </source>
</evidence>
<evidence type="ECO:0000259" key="18">
    <source>
        <dbReference type="PROSITE" id="PS52012"/>
    </source>
</evidence>
<feature type="transmembrane region" description="Helical" evidence="16">
    <location>
        <begin position="241"/>
        <end position="259"/>
    </location>
</feature>
<comment type="similarity">
    <text evidence="13">Belongs to the SAT4 family.</text>
</comment>
<dbReference type="InterPro" id="IPR049326">
    <property type="entry name" value="Rhodopsin_dom_fungi"/>
</dbReference>